<feature type="compositionally biased region" description="Basic and acidic residues" evidence="4">
    <location>
        <begin position="175"/>
        <end position="190"/>
    </location>
</feature>
<feature type="domain" description="FAM192A/Fyv6 N-terminal" evidence="5">
    <location>
        <begin position="24"/>
        <end position="119"/>
    </location>
</feature>
<gene>
    <name evidence="6" type="ORF">M011DRAFT_525802</name>
</gene>
<feature type="region of interest" description="Disordered" evidence="4">
    <location>
        <begin position="155"/>
        <end position="259"/>
    </location>
</feature>
<dbReference type="AlphaFoldDB" id="A0A6A6VC18"/>
<dbReference type="OrthoDB" id="75807at2759"/>
<evidence type="ECO:0000256" key="3">
    <source>
        <dbReference type="SAM" id="Coils"/>
    </source>
</evidence>
<feature type="compositionally biased region" description="Polar residues" evidence="4">
    <location>
        <begin position="1"/>
        <end position="27"/>
    </location>
</feature>
<feature type="region of interest" description="Disordered" evidence="4">
    <location>
        <begin position="1"/>
        <end position="56"/>
    </location>
</feature>
<sequence length="259" mass="27919">MSSGFVSGSTGTDYDPTSHNPPNTSNDDAWRAAQRELAEARARREEAASSQHEGKSLYEVLQANKAAKDDAFAEATRLANQYRALDDDEAEFLANLREENRKKEEAVKRETQSELERFRLQKEEAERKAREEEANSVTLGDEDVVAGVTWTVPAGRKRKREKGGVEILKGVKVRRASEGTEGKGGERKSMDAPAMRADAGEGLKKSHAPATGLSLASRAAGNSSTGKPSEASKPEPTPPKAAPAPSLLNVGYGSSDDDH</sequence>
<accession>A0A6A6VC18</accession>
<protein>
    <recommendedName>
        <fullName evidence="5">FAM192A/Fyv6 N-terminal domain-containing protein</fullName>
    </recommendedName>
</protein>
<dbReference type="InterPro" id="IPR019331">
    <property type="entry name" value="FAM192A/Fyv6_N"/>
</dbReference>
<keyword evidence="3" id="KW-0175">Coiled coil</keyword>
<name>A0A6A6VC18_9PLEO</name>
<evidence type="ECO:0000256" key="2">
    <source>
        <dbReference type="ARBA" id="ARBA00023242"/>
    </source>
</evidence>
<proteinExistence type="predicted"/>
<organism evidence="6 7">
    <name type="scientific">Sporormia fimetaria CBS 119925</name>
    <dbReference type="NCBI Taxonomy" id="1340428"/>
    <lineage>
        <taxon>Eukaryota</taxon>
        <taxon>Fungi</taxon>
        <taxon>Dikarya</taxon>
        <taxon>Ascomycota</taxon>
        <taxon>Pezizomycotina</taxon>
        <taxon>Dothideomycetes</taxon>
        <taxon>Pleosporomycetidae</taxon>
        <taxon>Pleosporales</taxon>
        <taxon>Sporormiaceae</taxon>
        <taxon>Sporormia</taxon>
    </lineage>
</organism>
<evidence type="ECO:0000313" key="6">
    <source>
        <dbReference type="EMBL" id="KAF2748128.1"/>
    </source>
</evidence>
<evidence type="ECO:0000259" key="5">
    <source>
        <dbReference type="Pfam" id="PF10187"/>
    </source>
</evidence>
<dbReference type="PANTHER" id="PTHR13495">
    <property type="entry name" value="NEFA-INTERACTING NUCLEAR PROTEIN NIP30"/>
    <property type="match status" value="1"/>
</dbReference>
<comment type="subcellular location">
    <subcellularLocation>
        <location evidence="1">Nucleus</location>
    </subcellularLocation>
</comment>
<dbReference type="Proteomes" id="UP000799440">
    <property type="component" value="Unassembled WGS sequence"/>
</dbReference>
<evidence type="ECO:0000256" key="4">
    <source>
        <dbReference type="SAM" id="MobiDB-lite"/>
    </source>
</evidence>
<reference evidence="6" key="1">
    <citation type="journal article" date="2020" name="Stud. Mycol.">
        <title>101 Dothideomycetes genomes: a test case for predicting lifestyles and emergence of pathogens.</title>
        <authorList>
            <person name="Haridas S."/>
            <person name="Albert R."/>
            <person name="Binder M."/>
            <person name="Bloem J."/>
            <person name="Labutti K."/>
            <person name="Salamov A."/>
            <person name="Andreopoulos B."/>
            <person name="Baker S."/>
            <person name="Barry K."/>
            <person name="Bills G."/>
            <person name="Bluhm B."/>
            <person name="Cannon C."/>
            <person name="Castanera R."/>
            <person name="Culley D."/>
            <person name="Daum C."/>
            <person name="Ezra D."/>
            <person name="Gonzalez J."/>
            <person name="Henrissat B."/>
            <person name="Kuo A."/>
            <person name="Liang C."/>
            <person name="Lipzen A."/>
            <person name="Lutzoni F."/>
            <person name="Magnuson J."/>
            <person name="Mondo S."/>
            <person name="Nolan M."/>
            <person name="Ohm R."/>
            <person name="Pangilinan J."/>
            <person name="Park H.-J."/>
            <person name="Ramirez L."/>
            <person name="Alfaro M."/>
            <person name="Sun H."/>
            <person name="Tritt A."/>
            <person name="Yoshinaga Y."/>
            <person name="Zwiers L.-H."/>
            <person name="Turgeon B."/>
            <person name="Goodwin S."/>
            <person name="Spatafora J."/>
            <person name="Crous P."/>
            <person name="Grigoriev I."/>
        </authorList>
    </citation>
    <scope>NUCLEOTIDE SEQUENCE</scope>
    <source>
        <strain evidence="6">CBS 119925</strain>
    </source>
</reference>
<feature type="compositionally biased region" description="Basic and acidic residues" evidence="4">
    <location>
        <begin position="28"/>
        <end position="56"/>
    </location>
</feature>
<evidence type="ECO:0000313" key="7">
    <source>
        <dbReference type="Proteomes" id="UP000799440"/>
    </source>
</evidence>
<keyword evidence="2" id="KW-0539">Nucleus</keyword>
<dbReference type="EMBL" id="MU006570">
    <property type="protein sequence ID" value="KAF2748128.1"/>
    <property type="molecule type" value="Genomic_DNA"/>
</dbReference>
<dbReference type="Pfam" id="PF10187">
    <property type="entry name" value="FAM192A_Fyv6_N"/>
    <property type="match status" value="1"/>
</dbReference>
<dbReference type="GO" id="GO:0005634">
    <property type="term" value="C:nucleus"/>
    <property type="evidence" value="ECO:0007669"/>
    <property type="project" value="UniProtKB-SubCell"/>
</dbReference>
<feature type="coiled-coil region" evidence="3">
    <location>
        <begin position="93"/>
        <end position="142"/>
    </location>
</feature>
<evidence type="ECO:0000256" key="1">
    <source>
        <dbReference type="ARBA" id="ARBA00004123"/>
    </source>
</evidence>
<keyword evidence="7" id="KW-1185">Reference proteome</keyword>
<dbReference type="InterPro" id="IPR039845">
    <property type="entry name" value="FAM192A"/>
</dbReference>
<dbReference type="PANTHER" id="PTHR13495:SF0">
    <property type="entry name" value="PSME3-INTERACTING PROTEIN"/>
    <property type="match status" value="1"/>
</dbReference>